<gene>
    <name evidence="1" type="ORF">HHU08_02430</name>
</gene>
<comment type="caution">
    <text evidence="1">The sequence shown here is derived from an EMBL/GenBank/DDBJ whole genome shotgun (WGS) entry which is preliminary data.</text>
</comment>
<dbReference type="GO" id="GO:0009236">
    <property type="term" value="P:cobalamin biosynthetic process"/>
    <property type="evidence" value="ECO:0007669"/>
    <property type="project" value="UniProtKB-UniPathway"/>
</dbReference>
<dbReference type="GO" id="GO:0000166">
    <property type="term" value="F:nucleotide binding"/>
    <property type="evidence" value="ECO:0007669"/>
    <property type="project" value="InterPro"/>
</dbReference>
<evidence type="ECO:0008006" key="3">
    <source>
        <dbReference type="Google" id="ProtNLM"/>
    </source>
</evidence>
<keyword evidence="2" id="KW-1185">Reference proteome</keyword>
<reference evidence="1 2" key="1">
    <citation type="submission" date="2020-04" db="EMBL/GenBank/DDBJ databases">
        <title>Bacillus sp. UniB3 isolated from commercial digestive syrup.</title>
        <authorList>
            <person name="Thorat V."/>
            <person name="Kirdat K."/>
            <person name="Tiwarekar B."/>
            <person name="Yadav A."/>
        </authorList>
    </citation>
    <scope>NUCLEOTIDE SEQUENCE [LARGE SCALE GENOMIC DNA]</scope>
    <source>
        <strain evidence="1 2">UniB3</strain>
    </source>
</reference>
<dbReference type="Proteomes" id="UP000588491">
    <property type="component" value="Unassembled WGS sequence"/>
</dbReference>
<protein>
    <recommendedName>
        <fullName evidence="3">Adenosylcobinamide kinase</fullName>
    </recommendedName>
</protein>
<dbReference type="SUPFAM" id="SSF52540">
    <property type="entry name" value="P-loop containing nucleoside triphosphate hydrolases"/>
    <property type="match status" value="1"/>
</dbReference>
<dbReference type="InterPro" id="IPR003203">
    <property type="entry name" value="CobU/CobP"/>
</dbReference>
<accession>A0A7Y0K4Z7</accession>
<organism evidence="1 2">
    <name type="scientific">Niallia alba</name>
    <dbReference type="NCBI Taxonomy" id="2729105"/>
    <lineage>
        <taxon>Bacteria</taxon>
        <taxon>Bacillati</taxon>
        <taxon>Bacillota</taxon>
        <taxon>Bacilli</taxon>
        <taxon>Bacillales</taxon>
        <taxon>Bacillaceae</taxon>
        <taxon>Niallia</taxon>
    </lineage>
</organism>
<dbReference type="Pfam" id="PF02283">
    <property type="entry name" value="CobU"/>
    <property type="match status" value="1"/>
</dbReference>
<dbReference type="GO" id="GO:0043752">
    <property type="term" value="F:adenosylcobinamide kinase activity"/>
    <property type="evidence" value="ECO:0007669"/>
    <property type="project" value="InterPro"/>
</dbReference>
<evidence type="ECO:0000313" key="2">
    <source>
        <dbReference type="Proteomes" id="UP000588491"/>
    </source>
</evidence>
<dbReference type="RefSeq" id="WP_169187734.1">
    <property type="nucleotide sequence ID" value="NZ_JABBPK010000001.1"/>
</dbReference>
<dbReference type="InterPro" id="IPR027417">
    <property type="entry name" value="P-loop_NTPase"/>
</dbReference>
<evidence type="ECO:0000313" key="1">
    <source>
        <dbReference type="EMBL" id="NMO75897.1"/>
    </source>
</evidence>
<sequence length="147" mass="17357">MHFITGGSLHGKKSWALTFAKEQGFVNGKVIRLFDAKKIDIESDKEQSTDFYIMEGLEWMIKHRLQEESLEQTIVYMKTFVEELLQWERIEKNRCVFLIGSDITKGIVPIDKEDRMWRDATGLIFQQIVKKADRVDVIWYGLNERLK</sequence>
<name>A0A7Y0K4Z7_9BACI</name>
<dbReference type="Gene3D" id="3.40.50.300">
    <property type="entry name" value="P-loop containing nucleotide triphosphate hydrolases"/>
    <property type="match status" value="1"/>
</dbReference>
<dbReference type="AlphaFoldDB" id="A0A7Y0K4Z7"/>
<dbReference type="EMBL" id="JABBPK010000001">
    <property type="protein sequence ID" value="NMO75897.1"/>
    <property type="molecule type" value="Genomic_DNA"/>
</dbReference>
<dbReference type="UniPathway" id="UPA00148">
    <property type="reaction ID" value="UER00236"/>
</dbReference>
<proteinExistence type="predicted"/>